<gene>
    <name evidence="9" type="ORF">UW60_C0044G0005</name>
</gene>
<evidence type="ECO:0000256" key="6">
    <source>
        <dbReference type="ARBA" id="ARBA00023014"/>
    </source>
</evidence>
<dbReference type="PANTHER" id="PTHR10359:SF18">
    <property type="entry name" value="ENDONUCLEASE III"/>
    <property type="match status" value="1"/>
</dbReference>
<dbReference type="Gene3D" id="1.10.1670.10">
    <property type="entry name" value="Helix-hairpin-Helix base-excision DNA repair enzymes (C-terminal)"/>
    <property type="match status" value="1"/>
</dbReference>
<reference evidence="9 10" key="1">
    <citation type="journal article" date="2015" name="Nature">
        <title>rRNA introns, odd ribosomes, and small enigmatic genomes across a large radiation of phyla.</title>
        <authorList>
            <person name="Brown C.T."/>
            <person name="Hug L.A."/>
            <person name="Thomas B.C."/>
            <person name="Sharon I."/>
            <person name="Castelle C.J."/>
            <person name="Singh A."/>
            <person name="Wilkins M.J."/>
            <person name="Williams K.H."/>
            <person name="Banfield J.F."/>
        </authorList>
    </citation>
    <scope>NUCLEOTIDE SEQUENCE [LARGE SCALE GENOMIC DNA]</scope>
</reference>
<evidence type="ECO:0000256" key="5">
    <source>
        <dbReference type="ARBA" id="ARBA00023004"/>
    </source>
</evidence>
<evidence type="ECO:0000313" key="9">
    <source>
        <dbReference type="EMBL" id="KKT65491.1"/>
    </source>
</evidence>
<accession>A0A0G1J1M4</accession>
<sequence>MCNENTSVSISIMASQITQIVSILKKTYPDAKIVLNYGNNWELLVAVVLSAQCTDKKVNQVTAKLFPKFRAIWLSSRGRPSGRGDLTSARLPRRPDGTSGLLGGEDDFGEI</sequence>
<dbReference type="InterPro" id="IPR011257">
    <property type="entry name" value="DNA_glycosylase"/>
</dbReference>
<keyword evidence="9" id="KW-0540">Nuclease</keyword>
<keyword evidence="7" id="KW-0326">Glycosidase</keyword>
<dbReference type="InterPro" id="IPR023170">
    <property type="entry name" value="HhH_base_excis_C"/>
</dbReference>
<keyword evidence="2" id="KW-0479">Metal-binding</keyword>
<dbReference type="Gene3D" id="1.10.340.30">
    <property type="entry name" value="Hypothetical protein, domain 2"/>
    <property type="match status" value="1"/>
</dbReference>
<dbReference type="SUPFAM" id="SSF48150">
    <property type="entry name" value="DNA-glycosylase"/>
    <property type="match status" value="1"/>
</dbReference>
<keyword evidence="6" id="KW-0411">Iron-sulfur</keyword>
<dbReference type="EMBL" id="LCIY01000044">
    <property type="protein sequence ID" value="KKT65491.1"/>
    <property type="molecule type" value="Genomic_DNA"/>
</dbReference>
<dbReference type="GO" id="GO:0046872">
    <property type="term" value="F:metal ion binding"/>
    <property type="evidence" value="ECO:0007669"/>
    <property type="project" value="UniProtKB-KW"/>
</dbReference>
<evidence type="ECO:0000256" key="1">
    <source>
        <dbReference type="ARBA" id="ARBA00022485"/>
    </source>
</evidence>
<organism evidence="9 10">
    <name type="scientific">Candidatus Woesebacteria bacterium GW2011_GWA2_44_33</name>
    <dbReference type="NCBI Taxonomy" id="1618564"/>
    <lineage>
        <taxon>Bacteria</taxon>
        <taxon>Candidatus Woeseibacteriota</taxon>
    </lineage>
</organism>
<proteinExistence type="predicted"/>
<keyword evidence="9" id="KW-0255">Endonuclease</keyword>
<keyword evidence="1" id="KW-0004">4Fe-4S</keyword>
<keyword evidence="4" id="KW-0378">Hydrolase</keyword>
<feature type="region of interest" description="Disordered" evidence="8">
    <location>
        <begin position="76"/>
        <end position="111"/>
    </location>
</feature>
<name>A0A0G1J1M4_9BACT</name>
<evidence type="ECO:0000256" key="3">
    <source>
        <dbReference type="ARBA" id="ARBA00022763"/>
    </source>
</evidence>
<evidence type="ECO:0000256" key="8">
    <source>
        <dbReference type="SAM" id="MobiDB-lite"/>
    </source>
</evidence>
<protein>
    <submittedName>
        <fullName evidence="9">Endonuclease III</fullName>
    </submittedName>
</protein>
<dbReference type="PATRIC" id="fig|1618564.3.peg.895"/>
<dbReference type="GO" id="GO:0019104">
    <property type="term" value="F:DNA N-glycosylase activity"/>
    <property type="evidence" value="ECO:0007669"/>
    <property type="project" value="TreeGrafter"/>
</dbReference>
<dbReference type="Proteomes" id="UP000034826">
    <property type="component" value="Unassembled WGS sequence"/>
</dbReference>
<evidence type="ECO:0000256" key="7">
    <source>
        <dbReference type="ARBA" id="ARBA00023295"/>
    </source>
</evidence>
<dbReference type="GO" id="GO:0006285">
    <property type="term" value="P:base-excision repair, AP site formation"/>
    <property type="evidence" value="ECO:0007669"/>
    <property type="project" value="TreeGrafter"/>
</dbReference>
<evidence type="ECO:0000256" key="2">
    <source>
        <dbReference type="ARBA" id="ARBA00022723"/>
    </source>
</evidence>
<keyword evidence="3" id="KW-0227">DNA damage</keyword>
<dbReference type="GO" id="GO:0051539">
    <property type="term" value="F:4 iron, 4 sulfur cluster binding"/>
    <property type="evidence" value="ECO:0007669"/>
    <property type="project" value="UniProtKB-KW"/>
</dbReference>
<dbReference type="AlphaFoldDB" id="A0A0G1J1M4"/>
<comment type="caution">
    <text evidence="9">The sequence shown here is derived from an EMBL/GenBank/DDBJ whole genome shotgun (WGS) entry which is preliminary data.</text>
</comment>
<keyword evidence="5" id="KW-0408">Iron</keyword>
<dbReference type="GO" id="GO:0004519">
    <property type="term" value="F:endonuclease activity"/>
    <property type="evidence" value="ECO:0007669"/>
    <property type="project" value="UniProtKB-KW"/>
</dbReference>
<evidence type="ECO:0000313" key="10">
    <source>
        <dbReference type="Proteomes" id="UP000034826"/>
    </source>
</evidence>
<evidence type="ECO:0000256" key="4">
    <source>
        <dbReference type="ARBA" id="ARBA00022801"/>
    </source>
</evidence>
<dbReference type="PANTHER" id="PTHR10359">
    <property type="entry name" value="A/G-SPECIFIC ADENINE GLYCOSYLASE/ENDONUCLEASE III"/>
    <property type="match status" value="1"/>
</dbReference>